<feature type="domain" description="CBS" evidence="12">
    <location>
        <begin position="453"/>
        <end position="519"/>
    </location>
</feature>
<dbReference type="Pfam" id="PF00571">
    <property type="entry name" value="CBS"/>
    <property type="match status" value="2"/>
</dbReference>
<protein>
    <submittedName>
        <fullName evidence="14">Uncharacterized protein</fullName>
    </submittedName>
</protein>
<dbReference type="GO" id="GO:1905941">
    <property type="term" value="P:positive regulation of gonad development"/>
    <property type="evidence" value="ECO:0007669"/>
    <property type="project" value="UniProtKB-ARBA"/>
</dbReference>
<dbReference type="PROSITE" id="PS51371">
    <property type="entry name" value="CBS"/>
    <property type="match status" value="1"/>
</dbReference>
<dbReference type="GO" id="GO:0032026">
    <property type="term" value="P:response to magnesium ion"/>
    <property type="evidence" value="ECO:0007669"/>
    <property type="project" value="UniProtKB-ARBA"/>
</dbReference>
<dbReference type="Proteomes" id="UP000663879">
    <property type="component" value="Unassembled WGS sequence"/>
</dbReference>
<evidence type="ECO:0000256" key="7">
    <source>
        <dbReference type="PROSITE-ProRule" id="PRU00703"/>
    </source>
</evidence>
<evidence type="ECO:0000259" key="12">
    <source>
        <dbReference type="PROSITE" id="PS51371"/>
    </source>
</evidence>
<comment type="caution">
    <text evidence="14">The sequence shown here is derived from an EMBL/GenBank/DDBJ whole genome shotgun (WGS) entry which is preliminary data.</text>
</comment>
<dbReference type="PANTHER" id="PTHR12064">
    <property type="entry name" value="METAL TRANSPORTER CNNM"/>
    <property type="match status" value="1"/>
</dbReference>
<feature type="signal peptide" evidence="10">
    <location>
        <begin position="1"/>
        <end position="21"/>
    </location>
</feature>
<organism evidence="14 15">
    <name type="scientific">Brachionus calyciflorus</name>
    <dbReference type="NCBI Taxonomy" id="104777"/>
    <lineage>
        <taxon>Eukaryota</taxon>
        <taxon>Metazoa</taxon>
        <taxon>Spiralia</taxon>
        <taxon>Gnathifera</taxon>
        <taxon>Rotifera</taxon>
        <taxon>Eurotatoria</taxon>
        <taxon>Monogononta</taxon>
        <taxon>Pseudotrocha</taxon>
        <taxon>Ploima</taxon>
        <taxon>Brachionidae</taxon>
        <taxon>Brachionus</taxon>
    </lineage>
</organism>
<evidence type="ECO:0000313" key="14">
    <source>
        <dbReference type="EMBL" id="CAF0873313.1"/>
    </source>
</evidence>
<proteinExistence type="inferred from homology"/>
<dbReference type="InterPro" id="IPR045095">
    <property type="entry name" value="ACDP"/>
</dbReference>
<dbReference type="Gene3D" id="3.10.580.10">
    <property type="entry name" value="CBS-domain"/>
    <property type="match status" value="1"/>
</dbReference>
<feature type="transmembrane region" description="Helical" evidence="9">
    <location>
        <begin position="278"/>
        <end position="296"/>
    </location>
</feature>
<keyword evidence="3 8" id="KW-0812">Transmembrane</keyword>
<evidence type="ECO:0000313" key="15">
    <source>
        <dbReference type="Proteomes" id="UP000663879"/>
    </source>
</evidence>
<dbReference type="GO" id="GO:0008340">
    <property type="term" value="P:determination of adult lifespan"/>
    <property type="evidence" value="ECO:0007669"/>
    <property type="project" value="UniProtKB-ARBA"/>
</dbReference>
<keyword evidence="10" id="KW-0732">Signal</keyword>
<evidence type="ECO:0000256" key="10">
    <source>
        <dbReference type="SAM" id="SignalP"/>
    </source>
</evidence>
<dbReference type="OrthoDB" id="5353557at2759"/>
<dbReference type="InterPro" id="IPR000595">
    <property type="entry name" value="cNMP-bd_dom"/>
</dbReference>
<dbReference type="PROSITE" id="PS50042">
    <property type="entry name" value="CNMP_BINDING_3"/>
    <property type="match status" value="1"/>
</dbReference>
<dbReference type="CDD" id="cd04590">
    <property type="entry name" value="CBS_pair_CorC_HlyC_assoc"/>
    <property type="match status" value="1"/>
</dbReference>
<dbReference type="PROSITE" id="PS51846">
    <property type="entry name" value="CNNM"/>
    <property type="match status" value="1"/>
</dbReference>
<evidence type="ECO:0000256" key="4">
    <source>
        <dbReference type="ARBA" id="ARBA00022737"/>
    </source>
</evidence>
<evidence type="ECO:0000256" key="8">
    <source>
        <dbReference type="PROSITE-ProRule" id="PRU01193"/>
    </source>
</evidence>
<feature type="domain" description="Cyclic nucleotide-binding" evidence="11">
    <location>
        <begin position="612"/>
        <end position="670"/>
    </location>
</feature>
<dbReference type="FunFam" id="3.10.580.10:FF:000006">
    <property type="entry name" value="DUF21 and CBS domain protein"/>
    <property type="match status" value="1"/>
</dbReference>
<comment type="similarity">
    <text evidence="2">Belongs to the ACDP family.</text>
</comment>
<evidence type="ECO:0000259" key="11">
    <source>
        <dbReference type="PROSITE" id="PS50042"/>
    </source>
</evidence>
<dbReference type="InterPro" id="IPR000644">
    <property type="entry name" value="CBS_dom"/>
</dbReference>
<dbReference type="GO" id="GO:0010960">
    <property type="term" value="P:magnesium ion homeostasis"/>
    <property type="evidence" value="ECO:0007669"/>
    <property type="project" value="InterPro"/>
</dbReference>
<feature type="transmembrane region" description="Helical" evidence="9">
    <location>
        <begin position="317"/>
        <end position="338"/>
    </location>
</feature>
<feature type="transmembrane region" description="Helical" evidence="9">
    <location>
        <begin position="196"/>
        <end position="219"/>
    </location>
</feature>
<comment type="subcellular location">
    <subcellularLocation>
        <location evidence="1">Membrane</location>
        <topology evidence="1">Multi-pass membrane protein</topology>
    </subcellularLocation>
</comment>
<keyword evidence="15" id="KW-1185">Reference proteome</keyword>
<dbReference type="InterPro" id="IPR018490">
    <property type="entry name" value="cNMP-bd_dom_sf"/>
</dbReference>
<evidence type="ECO:0000256" key="5">
    <source>
        <dbReference type="ARBA" id="ARBA00022989"/>
    </source>
</evidence>
<feature type="transmembrane region" description="Helical" evidence="9">
    <location>
        <begin position="251"/>
        <end position="272"/>
    </location>
</feature>
<feature type="domain" description="CNNM transmembrane" evidence="13">
    <location>
        <begin position="188"/>
        <end position="370"/>
    </location>
</feature>
<dbReference type="InterPro" id="IPR044751">
    <property type="entry name" value="Ion_transp-like_CBS"/>
</dbReference>
<accession>A0A813XXA2</accession>
<evidence type="ECO:0000259" key="13">
    <source>
        <dbReference type="PROSITE" id="PS51846"/>
    </source>
</evidence>
<dbReference type="SUPFAM" id="SSF54631">
    <property type="entry name" value="CBS-domain pair"/>
    <property type="match status" value="1"/>
</dbReference>
<dbReference type="AlphaFoldDB" id="A0A813XXA2"/>
<dbReference type="GO" id="GO:0005886">
    <property type="term" value="C:plasma membrane"/>
    <property type="evidence" value="ECO:0007669"/>
    <property type="project" value="TreeGrafter"/>
</dbReference>
<feature type="chain" id="PRO_5032489219" evidence="10">
    <location>
        <begin position="22"/>
        <end position="734"/>
    </location>
</feature>
<evidence type="ECO:0000256" key="1">
    <source>
        <dbReference type="ARBA" id="ARBA00004141"/>
    </source>
</evidence>
<dbReference type="GO" id="GO:0040018">
    <property type="term" value="P:positive regulation of multicellular organism growth"/>
    <property type="evidence" value="ECO:0007669"/>
    <property type="project" value="UniProtKB-ARBA"/>
</dbReference>
<evidence type="ECO:0000256" key="6">
    <source>
        <dbReference type="ARBA" id="ARBA00023136"/>
    </source>
</evidence>
<dbReference type="PANTHER" id="PTHR12064:SF94">
    <property type="entry name" value="UNEXTENDED PROTEIN"/>
    <property type="match status" value="1"/>
</dbReference>
<keyword evidence="7" id="KW-0129">CBS domain</keyword>
<dbReference type="InterPro" id="IPR046342">
    <property type="entry name" value="CBS_dom_sf"/>
</dbReference>
<keyword evidence="5 8" id="KW-1133">Transmembrane helix</keyword>
<sequence length="734" mass="85612">MFKIFDFLFVLFFIKNHVTTASNDTCKILFMSPKDSNQEIQLNNLPEFSRQKIQKGWYLKENEIHTFFLYVLNDTLKITKSKIVHETVIRRVRDTVKQNEKHSFYLYFTLDPNSCNDYLNYTHIPIRITNSLKKKNILKFEFSFSLKYALTPYYICLSKPYESLIDREAMLFFHQGTDSHLSILTYSEGYPISFKMLIYVILVFMNSVFNGLNLGLMSLSIEELEMLIKTSDSLMERKYARNILPLRKKGNFLLCSILLSIAMTSSVSTLVLDNLLNGFLAGVISTITLCIIGEITPQAICSRFSLPIGSYTRNFTYFFLYLTSIVSYPLSKLVDFVLGEEIPTKYNRDIIKELIKKSRGLKEKQCQIISGILDSKEKIVGDIMTDIDQVYMIHEDEKLNFEIIAAIYNSGYSRIPVYRGEKRGNIIGLFHVKDMTLIDPDAEISVKELIQIYKHKIFFCHRKNTLREIFDIFSKGTTHIAFVLESLNTKKCTEDNECIGVVTFHDVIEALFQFKISDEFKTKRYGINYLKKIVENKKRHSFTQLKNDEKIKIRSSPTISLQTKFILMQILTNIKPFSDEFIDKAIIEKLVENDENYFCKYLSFYNKSEAKFEQSKYLFKYGEEVDYFILLIEGSFMIEAGIEKTEFYTRQFEHFGEQALLGECENVSEVLKKILDNSKTSKPYIPEFSLKIHTDSLVCLNEHNMTNIIYLKIDRNTWLAAVKATSLKRIKNEN</sequence>
<dbReference type="EMBL" id="CAJNOC010001543">
    <property type="protein sequence ID" value="CAF0873313.1"/>
    <property type="molecule type" value="Genomic_DNA"/>
</dbReference>
<dbReference type="Pfam" id="PF01595">
    <property type="entry name" value="CNNM"/>
    <property type="match status" value="1"/>
</dbReference>
<gene>
    <name evidence="14" type="ORF">OXX778_LOCUS10042</name>
</gene>
<reference evidence="14" key="1">
    <citation type="submission" date="2021-02" db="EMBL/GenBank/DDBJ databases">
        <authorList>
            <person name="Nowell W R."/>
        </authorList>
    </citation>
    <scope>NUCLEOTIDE SEQUENCE</scope>
    <source>
        <strain evidence="14">Ploen Becks lab</strain>
    </source>
</reference>
<keyword evidence="6 8" id="KW-0472">Membrane</keyword>
<dbReference type="InterPro" id="IPR002550">
    <property type="entry name" value="CNNM"/>
</dbReference>
<evidence type="ECO:0000256" key="2">
    <source>
        <dbReference type="ARBA" id="ARBA00010484"/>
    </source>
</evidence>
<dbReference type="GO" id="GO:0022857">
    <property type="term" value="F:transmembrane transporter activity"/>
    <property type="evidence" value="ECO:0007669"/>
    <property type="project" value="TreeGrafter"/>
</dbReference>
<name>A0A813XXA2_9BILA</name>
<dbReference type="SUPFAM" id="SSF51206">
    <property type="entry name" value="cAMP-binding domain-like"/>
    <property type="match status" value="1"/>
</dbReference>
<evidence type="ECO:0000256" key="9">
    <source>
        <dbReference type="SAM" id="Phobius"/>
    </source>
</evidence>
<keyword evidence="4" id="KW-0677">Repeat</keyword>
<dbReference type="Pfam" id="PF25562">
    <property type="entry name" value="CNBH_CNNM2_C"/>
    <property type="match status" value="1"/>
</dbReference>
<evidence type="ECO:0000256" key="3">
    <source>
        <dbReference type="ARBA" id="ARBA00022692"/>
    </source>
</evidence>